<evidence type="ECO:0000256" key="1">
    <source>
        <dbReference type="SAM" id="MobiDB-lite"/>
    </source>
</evidence>
<dbReference type="PANTHER" id="PTHR46270:SF2">
    <property type="entry name" value="TIR DOMAIN-CONTAINING PROTEIN"/>
    <property type="match status" value="1"/>
</dbReference>
<gene>
    <name evidence="3" type="ORF">OKA104_LOCUS27740</name>
</gene>
<evidence type="ECO:0000259" key="2">
    <source>
        <dbReference type="Pfam" id="PF13676"/>
    </source>
</evidence>
<accession>A0A819LGT6</accession>
<dbReference type="SUPFAM" id="SSF52200">
    <property type="entry name" value="Toll/Interleukin receptor TIR domain"/>
    <property type="match status" value="1"/>
</dbReference>
<dbReference type="PANTHER" id="PTHR46270">
    <property type="entry name" value="ARMADILLO-TYPE FOLD-RELATED"/>
    <property type="match status" value="1"/>
</dbReference>
<name>A0A819LGT6_9BILA</name>
<feature type="compositionally biased region" description="Polar residues" evidence="1">
    <location>
        <begin position="93"/>
        <end position="111"/>
    </location>
</feature>
<evidence type="ECO:0000313" key="3">
    <source>
        <dbReference type="EMBL" id="CAF3964690.1"/>
    </source>
</evidence>
<evidence type="ECO:0000313" key="4">
    <source>
        <dbReference type="Proteomes" id="UP000663881"/>
    </source>
</evidence>
<dbReference type="AlphaFoldDB" id="A0A819LGT6"/>
<dbReference type="Pfam" id="PF13676">
    <property type="entry name" value="TIR_2"/>
    <property type="match status" value="1"/>
</dbReference>
<dbReference type="InterPro" id="IPR000157">
    <property type="entry name" value="TIR_dom"/>
</dbReference>
<feature type="region of interest" description="Disordered" evidence="1">
    <location>
        <begin position="93"/>
        <end position="127"/>
    </location>
</feature>
<dbReference type="Gene3D" id="3.40.50.10140">
    <property type="entry name" value="Toll/interleukin-1 receptor homology (TIR) domain"/>
    <property type="match status" value="1"/>
</dbReference>
<feature type="domain" description="TIR" evidence="2">
    <location>
        <begin position="1"/>
        <end position="64"/>
    </location>
</feature>
<dbReference type="Proteomes" id="UP000663881">
    <property type="component" value="Unassembled WGS sequence"/>
</dbReference>
<reference evidence="3" key="1">
    <citation type="submission" date="2021-02" db="EMBL/GenBank/DDBJ databases">
        <authorList>
            <person name="Nowell W R."/>
        </authorList>
    </citation>
    <scope>NUCLEOTIDE SEQUENCE</scope>
</reference>
<sequence>MAHGVENSCAVICFLTQKYQDSKNCQAEFTYAKELGKTIIPVRMESKWRPSSWLGVSLAGALYIKRSTHSIESLTAEIVQWLQMSSSGQNIGNRTYNDASQLPQSKSVSNVPESKPEPSKPKPQEFAAPGTCKELDCKGRICAKCCECHDWHFSGDQDQWNWISNYENWREKDANRWERDEGDKLFTKCDGATCRRANASDSRYSSAVGGGRLTFHEAIFGATGKDQYQATYNYKLLRPLARVPQNTTRDMPIVFTRIGPAPPPGLDCGGDPCGNCGKCHDWHFTGDQEKWDWICNYKNWIQVDKERWNDGDYNLFQKRPGAACSRDLNNNFGGRRDPLLNDRLNDLDRNVFLDHLCLCEKH</sequence>
<dbReference type="InterPro" id="IPR035897">
    <property type="entry name" value="Toll_tir_struct_dom_sf"/>
</dbReference>
<comment type="caution">
    <text evidence="3">The sequence shown here is derived from an EMBL/GenBank/DDBJ whole genome shotgun (WGS) entry which is preliminary data.</text>
</comment>
<protein>
    <recommendedName>
        <fullName evidence="2">TIR domain-containing protein</fullName>
    </recommendedName>
</protein>
<dbReference type="GO" id="GO:0007165">
    <property type="term" value="P:signal transduction"/>
    <property type="evidence" value="ECO:0007669"/>
    <property type="project" value="InterPro"/>
</dbReference>
<organism evidence="3 4">
    <name type="scientific">Adineta steineri</name>
    <dbReference type="NCBI Taxonomy" id="433720"/>
    <lineage>
        <taxon>Eukaryota</taxon>
        <taxon>Metazoa</taxon>
        <taxon>Spiralia</taxon>
        <taxon>Gnathifera</taxon>
        <taxon>Rotifera</taxon>
        <taxon>Eurotatoria</taxon>
        <taxon>Bdelloidea</taxon>
        <taxon>Adinetida</taxon>
        <taxon>Adinetidae</taxon>
        <taxon>Adineta</taxon>
    </lineage>
</organism>
<feature type="compositionally biased region" description="Basic and acidic residues" evidence="1">
    <location>
        <begin position="114"/>
        <end position="123"/>
    </location>
</feature>
<dbReference type="EMBL" id="CAJOAY010002595">
    <property type="protein sequence ID" value="CAF3964690.1"/>
    <property type="molecule type" value="Genomic_DNA"/>
</dbReference>
<proteinExistence type="predicted"/>